<feature type="compositionally biased region" description="Polar residues" evidence="1">
    <location>
        <begin position="674"/>
        <end position="699"/>
    </location>
</feature>
<evidence type="ECO:0000256" key="1">
    <source>
        <dbReference type="SAM" id="MobiDB-lite"/>
    </source>
</evidence>
<dbReference type="PANTHER" id="PTHR28093">
    <property type="entry name" value="MORPHOGENESIS-RELATED PROTEIN MSB1"/>
    <property type="match status" value="1"/>
</dbReference>
<dbReference type="CDD" id="cd04401">
    <property type="entry name" value="RhoGAP_fMSB1"/>
    <property type="match status" value="1"/>
</dbReference>
<feature type="region of interest" description="Disordered" evidence="1">
    <location>
        <begin position="674"/>
        <end position="1040"/>
    </location>
</feature>
<dbReference type="Pfam" id="PF08101">
    <property type="entry name" value="Msb1-Mug8_dom"/>
    <property type="match status" value="1"/>
</dbReference>
<dbReference type="InterPro" id="IPR012965">
    <property type="entry name" value="Msb1/Mug8_dom"/>
</dbReference>
<accession>A0AAW0RD82</accession>
<dbReference type="EMBL" id="JAQQWP010000001">
    <property type="protein sequence ID" value="KAK8132882.1"/>
    <property type="molecule type" value="Genomic_DNA"/>
</dbReference>
<feature type="compositionally biased region" description="Basic and acidic residues" evidence="1">
    <location>
        <begin position="973"/>
        <end position="985"/>
    </location>
</feature>
<dbReference type="InterPro" id="IPR037508">
    <property type="entry name" value="Msb1/Mug8"/>
</dbReference>
<feature type="compositionally biased region" description="Acidic residues" evidence="1">
    <location>
        <begin position="996"/>
        <end position="1006"/>
    </location>
</feature>
<feature type="region of interest" description="Disordered" evidence="1">
    <location>
        <begin position="1"/>
        <end position="40"/>
    </location>
</feature>
<protein>
    <recommendedName>
        <fullName evidence="2">Meiotically up-regulated protein Msb1/Mug8 domain-containing protein</fullName>
    </recommendedName>
</protein>
<evidence type="ECO:0000313" key="3">
    <source>
        <dbReference type="EMBL" id="KAK8132882.1"/>
    </source>
</evidence>
<organism evidence="3 4">
    <name type="scientific">Apiospora kogelbergensis</name>
    <dbReference type="NCBI Taxonomy" id="1337665"/>
    <lineage>
        <taxon>Eukaryota</taxon>
        <taxon>Fungi</taxon>
        <taxon>Dikarya</taxon>
        <taxon>Ascomycota</taxon>
        <taxon>Pezizomycotina</taxon>
        <taxon>Sordariomycetes</taxon>
        <taxon>Xylariomycetidae</taxon>
        <taxon>Amphisphaeriales</taxon>
        <taxon>Apiosporaceae</taxon>
        <taxon>Apiospora</taxon>
    </lineage>
</organism>
<feature type="compositionally biased region" description="Basic and acidic residues" evidence="1">
    <location>
        <begin position="725"/>
        <end position="738"/>
    </location>
</feature>
<feature type="region of interest" description="Disordered" evidence="1">
    <location>
        <begin position="366"/>
        <end position="402"/>
    </location>
</feature>
<evidence type="ECO:0000259" key="2">
    <source>
        <dbReference type="Pfam" id="PF08101"/>
    </source>
</evidence>
<keyword evidence="4" id="KW-1185">Reference proteome</keyword>
<dbReference type="Proteomes" id="UP001392437">
    <property type="component" value="Unassembled WGS sequence"/>
</dbReference>
<reference evidence="3 4" key="1">
    <citation type="submission" date="2023-01" db="EMBL/GenBank/DDBJ databases">
        <title>Analysis of 21 Apiospora genomes using comparative genomics revels a genus with tremendous synthesis potential of carbohydrate active enzymes and secondary metabolites.</title>
        <authorList>
            <person name="Sorensen T."/>
        </authorList>
    </citation>
    <scope>NUCLEOTIDE SEQUENCE [LARGE SCALE GENOMIC DNA]</scope>
    <source>
        <strain evidence="3 4">CBS 117206</strain>
    </source>
</reference>
<feature type="region of interest" description="Disordered" evidence="1">
    <location>
        <begin position="542"/>
        <end position="584"/>
    </location>
</feature>
<feature type="region of interest" description="Disordered" evidence="1">
    <location>
        <begin position="420"/>
        <end position="453"/>
    </location>
</feature>
<name>A0AAW0RD82_9PEZI</name>
<sequence>MPGLFSRIRGKDGQGKTKSKKGANADDLAHQLPQKPQWDDAYTRTSVDPEEVGELIHACTEELKARALDLPFLLLPFRPTSDPSAVRNFIRHFFDGAQPSRGDFLVQELRMTEPMVISGVLKWCWSRLQGGVVGWDAYELFKVGEQDSNMARDSFRTFIPLSVDNEVRTVIIFDYFDLLSAVAAHGKMNGFGGRKLSRMASWWAFEHKDTGNGFEGGYRSWLTAADATSHMFFAYLRSLAPQPTIGAISMLPMSLQKLLQETEYPPQKPSLMQSTTNRVVMIVDSVSPTPFALLRRANHFQYRENDRALHQFSEYDDPVKALTEECRRVLKAISLANQKSQVSSAKHSTGLRDASWSRFEDIGFGGAVEEEDDDDSSRTQNARNARGLRSTPASGVTNLGRPTTPSWADFLSSGFVDDSPNSPSMLLPPDKVLPPIDTTVRQRSSQSHNPRLESSQLLEPGELANITRFDLDEAFWWVWMSSLAPEETPDRKSAFGRCAVIETIIRSGRWLVMEEMVKGAAPEPEAGAYVAEKKGLFSWTKRNKDKGISRSKSAAGKRALEQQGNLNPGGSMGGLSKTSIGPDQQARIQAAAQQLQAKEYHEMQNASPPMRRGRTDTELMREKTTSILTLQPAVMKEASPAMKWANKYDKDAIRDAYLSSTNLGRGLEQATMQTNGHSENNSMTNGSHRPNIPTKSPYMSPQPSPGLAPPQASGPNEHANGSRSRTPEPPRNFDKEIEANQNVHPLQRQEATGRDSPLPPPPQDFASMEAARSNMISPELTKTSPESKKQQKKLHKDKEEKKSGGGFRKLFGRKNRASKVPENAANDVNKMIAEAPPAASENHPEGLPSEPAMASAPEHPMEPIEEATSTPTQEEHYAHEPAYEPSVDDNISRVDTADATEANQAFSRFDQGPLSDQPAFVPEEDGSDDEAAPPPIARHPSDQGLKEEAEDEQEAVPTTGVPAIDRWAQIRKNAAERARHSEEQSSRGGYSKATTEGDDETSGEETIESRVARIKARVAELTGNMENTAAPGTRTPPPRR</sequence>
<dbReference type="AlphaFoldDB" id="A0AAW0RD82"/>
<feature type="domain" description="Meiotically up-regulated protein Msb1/Mug8" evidence="2">
    <location>
        <begin position="47"/>
        <end position="516"/>
    </location>
</feature>
<gene>
    <name evidence="3" type="ORF">PG999_001055</name>
</gene>
<feature type="compositionally biased region" description="Acidic residues" evidence="1">
    <location>
        <begin position="922"/>
        <end position="931"/>
    </location>
</feature>
<proteinExistence type="predicted"/>
<feature type="compositionally biased region" description="Polar residues" evidence="1">
    <location>
        <begin position="774"/>
        <end position="784"/>
    </location>
</feature>
<feature type="compositionally biased region" description="Polar residues" evidence="1">
    <location>
        <begin position="439"/>
        <end position="453"/>
    </location>
</feature>
<feature type="compositionally biased region" description="Basic and acidic residues" evidence="1">
    <location>
        <begin position="873"/>
        <end position="882"/>
    </location>
</feature>
<comment type="caution">
    <text evidence="3">The sequence shown here is derived from an EMBL/GenBank/DDBJ whole genome shotgun (WGS) entry which is preliminary data.</text>
</comment>
<feature type="compositionally biased region" description="Polar residues" evidence="1">
    <location>
        <begin position="391"/>
        <end position="402"/>
    </location>
</feature>
<evidence type="ECO:0000313" key="4">
    <source>
        <dbReference type="Proteomes" id="UP001392437"/>
    </source>
</evidence>
<dbReference type="PANTHER" id="PTHR28093:SF1">
    <property type="entry name" value="MORPHOGENESIS-RELATED PROTEIN MSB1"/>
    <property type="match status" value="1"/>
</dbReference>